<name>A0A238K703_9RHOB</name>
<keyword evidence="2" id="KW-1185">Reference proteome</keyword>
<dbReference type="Proteomes" id="UP000220836">
    <property type="component" value="Unassembled WGS sequence"/>
</dbReference>
<accession>A0A238K703</accession>
<gene>
    <name evidence="1" type="ORF">PEV8663_01487</name>
</gene>
<evidence type="ECO:0000313" key="2">
    <source>
        <dbReference type="Proteomes" id="UP000220836"/>
    </source>
</evidence>
<dbReference type="RefSeq" id="WP_097803996.1">
    <property type="nucleotide sequence ID" value="NZ_FXYH01000004.1"/>
</dbReference>
<evidence type="ECO:0000313" key="1">
    <source>
        <dbReference type="EMBL" id="SMX38680.1"/>
    </source>
</evidence>
<dbReference type="AlphaFoldDB" id="A0A238K703"/>
<reference evidence="1 2" key="1">
    <citation type="submission" date="2017-05" db="EMBL/GenBank/DDBJ databases">
        <authorList>
            <person name="Song R."/>
            <person name="Chenine A.L."/>
            <person name="Ruprecht R.M."/>
        </authorList>
    </citation>
    <scope>NUCLEOTIDE SEQUENCE [LARGE SCALE GENOMIC DNA]</scope>
    <source>
        <strain evidence="1 2">CECT 8663</strain>
    </source>
</reference>
<sequence>MSGPNGKGQEGAGNLRLHQIDKGMLEEALFALGSEGFLQGSIHEKTGIPIDSEAIRERVAEVMTLIETELRMFENAQAKTEI</sequence>
<organism evidence="1 2">
    <name type="scientific">Pelagimonas varians</name>
    <dbReference type="NCBI Taxonomy" id="696760"/>
    <lineage>
        <taxon>Bacteria</taxon>
        <taxon>Pseudomonadati</taxon>
        <taxon>Pseudomonadota</taxon>
        <taxon>Alphaproteobacteria</taxon>
        <taxon>Rhodobacterales</taxon>
        <taxon>Roseobacteraceae</taxon>
        <taxon>Pelagimonas</taxon>
    </lineage>
</organism>
<protein>
    <submittedName>
        <fullName evidence="1">Uncharacterized protein</fullName>
    </submittedName>
</protein>
<proteinExistence type="predicted"/>
<dbReference type="EMBL" id="FXYH01000004">
    <property type="protein sequence ID" value="SMX38680.1"/>
    <property type="molecule type" value="Genomic_DNA"/>
</dbReference>